<evidence type="ECO:0000259" key="16">
    <source>
        <dbReference type="PROSITE" id="PS51352"/>
    </source>
</evidence>
<evidence type="ECO:0000256" key="8">
    <source>
        <dbReference type="ARBA" id="ARBA00022862"/>
    </source>
</evidence>
<protein>
    <recommendedName>
        <fullName evidence="5">Alkyl hydroperoxide reductase C</fullName>
        <ecNumber evidence="4">1.11.1.26</ecNumber>
    </recommendedName>
    <alternativeName>
        <fullName evidence="12">Peroxiredoxin</fullName>
    </alternativeName>
    <alternativeName>
        <fullName evidence="13">Thioredoxin peroxidase</fullName>
    </alternativeName>
</protein>
<dbReference type="PIRSF" id="PIRSF000239">
    <property type="entry name" value="AHPC"/>
    <property type="match status" value="1"/>
</dbReference>
<dbReference type="CDD" id="cd03015">
    <property type="entry name" value="PRX_Typ2cys"/>
    <property type="match status" value="1"/>
</dbReference>
<feature type="domain" description="Thioredoxin" evidence="16">
    <location>
        <begin position="2"/>
        <end position="157"/>
    </location>
</feature>
<evidence type="ECO:0000256" key="6">
    <source>
        <dbReference type="ARBA" id="ARBA00022490"/>
    </source>
</evidence>
<dbReference type="STRING" id="396268.IV45_GL000993"/>
<reference evidence="17 18" key="1">
    <citation type="journal article" date="2015" name="Genome Announc.">
        <title>Expanding the biotechnology potential of lactobacilli through comparative genomics of 213 strains and associated genera.</title>
        <authorList>
            <person name="Sun Z."/>
            <person name="Harris H.M."/>
            <person name="McCann A."/>
            <person name="Guo C."/>
            <person name="Argimon S."/>
            <person name="Zhang W."/>
            <person name="Yang X."/>
            <person name="Jeffery I.B."/>
            <person name="Cooney J.C."/>
            <person name="Kagawa T.F."/>
            <person name="Liu W."/>
            <person name="Song Y."/>
            <person name="Salvetti E."/>
            <person name="Wrobel A."/>
            <person name="Rasinkangas P."/>
            <person name="Parkhill J."/>
            <person name="Rea M.C."/>
            <person name="O'Sullivan O."/>
            <person name="Ritari J."/>
            <person name="Douillard F.P."/>
            <person name="Paul Ross R."/>
            <person name="Yang R."/>
            <person name="Briner A.E."/>
            <person name="Felis G.E."/>
            <person name="de Vos W.M."/>
            <person name="Barrangou R."/>
            <person name="Klaenhammer T.R."/>
            <person name="Caufield P.W."/>
            <person name="Cui Y."/>
            <person name="Zhang H."/>
            <person name="O'Toole P.W."/>
        </authorList>
    </citation>
    <scope>NUCLEOTIDE SEQUENCE [LARGE SCALE GENOMIC DNA]</scope>
    <source>
        <strain evidence="17 18">DSM 17896</strain>
    </source>
</reference>
<comment type="caution">
    <text evidence="17">The sequence shown here is derived from an EMBL/GenBank/DDBJ whole genome shotgun (WGS) entry which is preliminary data.</text>
</comment>
<evidence type="ECO:0000313" key="18">
    <source>
        <dbReference type="Proteomes" id="UP000050934"/>
    </source>
</evidence>
<dbReference type="AlphaFoldDB" id="A0A0R2I074"/>
<dbReference type="Proteomes" id="UP000050934">
    <property type="component" value="Unassembled WGS sequence"/>
</dbReference>
<dbReference type="GO" id="GO:0006979">
    <property type="term" value="P:response to oxidative stress"/>
    <property type="evidence" value="ECO:0007669"/>
    <property type="project" value="TreeGrafter"/>
</dbReference>
<keyword evidence="11" id="KW-0676">Redox-active center</keyword>
<dbReference type="Pfam" id="PF00578">
    <property type="entry name" value="AhpC-TSA"/>
    <property type="match status" value="1"/>
</dbReference>
<dbReference type="InterPro" id="IPR013766">
    <property type="entry name" value="Thioredoxin_domain"/>
</dbReference>
<evidence type="ECO:0000256" key="14">
    <source>
        <dbReference type="ARBA" id="ARBA00047572"/>
    </source>
</evidence>
<dbReference type="EMBL" id="JQBW01000010">
    <property type="protein sequence ID" value="KRN58543.1"/>
    <property type="molecule type" value="Genomic_DNA"/>
</dbReference>
<evidence type="ECO:0000313" key="17">
    <source>
        <dbReference type="EMBL" id="KRN58543.1"/>
    </source>
</evidence>
<evidence type="ECO:0000256" key="5">
    <source>
        <dbReference type="ARBA" id="ARBA00017462"/>
    </source>
</evidence>
<dbReference type="InterPro" id="IPR036249">
    <property type="entry name" value="Thioredoxin-like_sf"/>
</dbReference>
<evidence type="ECO:0000256" key="11">
    <source>
        <dbReference type="ARBA" id="ARBA00023284"/>
    </source>
</evidence>
<keyword evidence="7" id="KW-0575">Peroxidase</keyword>
<keyword evidence="9" id="KW-0560">Oxidoreductase</keyword>
<dbReference type="GO" id="GO:0045454">
    <property type="term" value="P:cell redox homeostasis"/>
    <property type="evidence" value="ECO:0007669"/>
    <property type="project" value="TreeGrafter"/>
</dbReference>
<dbReference type="PATRIC" id="fig|396268.3.peg.1005"/>
<evidence type="ECO:0000256" key="10">
    <source>
        <dbReference type="ARBA" id="ARBA00023157"/>
    </source>
</evidence>
<name>A0A0R2I074_9LACO</name>
<dbReference type="InterPro" id="IPR019479">
    <property type="entry name" value="Peroxiredoxin_C"/>
</dbReference>
<evidence type="ECO:0000256" key="13">
    <source>
        <dbReference type="ARBA" id="ARBA00032824"/>
    </source>
</evidence>
<dbReference type="EC" id="1.11.1.26" evidence="4"/>
<feature type="active site" description="Cysteine sulfenic acid (-SOH) intermediate; for peroxidase activity" evidence="15">
    <location>
        <position position="47"/>
    </location>
</feature>
<dbReference type="GO" id="GO:0033554">
    <property type="term" value="P:cellular response to stress"/>
    <property type="evidence" value="ECO:0007669"/>
    <property type="project" value="TreeGrafter"/>
</dbReference>
<keyword evidence="18" id="KW-1185">Reference proteome</keyword>
<comment type="catalytic activity">
    <reaction evidence="14">
        <text>a hydroperoxide + NADH + H(+) = an alcohol + NAD(+) + H2O</text>
        <dbReference type="Rhea" id="RHEA:62628"/>
        <dbReference type="ChEBI" id="CHEBI:15377"/>
        <dbReference type="ChEBI" id="CHEBI:15378"/>
        <dbReference type="ChEBI" id="CHEBI:30879"/>
        <dbReference type="ChEBI" id="CHEBI:35924"/>
        <dbReference type="ChEBI" id="CHEBI:57540"/>
        <dbReference type="ChEBI" id="CHEBI:57945"/>
        <dbReference type="EC" id="1.11.1.26"/>
    </reaction>
</comment>
<dbReference type="GO" id="GO:0042744">
    <property type="term" value="P:hydrogen peroxide catabolic process"/>
    <property type="evidence" value="ECO:0007669"/>
    <property type="project" value="TreeGrafter"/>
</dbReference>
<evidence type="ECO:0000256" key="12">
    <source>
        <dbReference type="ARBA" id="ARBA00032077"/>
    </source>
</evidence>
<keyword evidence="6" id="KW-0963">Cytoplasm</keyword>
<comment type="similarity">
    <text evidence="2">Belongs to the peroxiredoxin family. AhpC/Prx1 subfamily.</text>
</comment>
<dbReference type="GO" id="GO:0102039">
    <property type="term" value="F:NADH-dependent peroxiredoxin activity"/>
    <property type="evidence" value="ECO:0007669"/>
    <property type="project" value="UniProtKB-EC"/>
</dbReference>
<dbReference type="SUPFAM" id="SSF52833">
    <property type="entry name" value="Thioredoxin-like"/>
    <property type="match status" value="1"/>
</dbReference>
<evidence type="ECO:0000256" key="2">
    <source>
        <dbReference type="ARBA" id="ARBA00009796"/>
    </source>
</evidence>
<sequence length="187" mass="20615">MSLIGHTIDDFKVTAYQQGEYKDITKQSLLGKWSIVFFYPADFSFVCPTELEALQSLHDKFKAANAEIYSVSEDTEFVHQAWAAASPKIGKIEYPMLADPAGKLARMFGVLDESAGQALRGAFIIDPDGVIQSETINNMGIGRNPEEILRTLEAAQFVREHGDRVCPVNWHPGDDSLKPGADLVGKL</sequence>
<evidence type="ECO:0000256" key="1">
    <source>
        <dbReference type="ARBA" id="ARBA00004496"/>
    </source>
</evidence>
<dbReference type="Gene3D" id="3.40.30.10">
    <property type="entry name" value="Glutaredoxin"/>
    <property type="match status" value="1"/>
</dbReference>
<evidence type="ECO:0000256" key="7">
    <source>
        <dbReference type="ARBA" id="ARBA00022559"/>
    </source>
</evidence>
<dbReference type="GO" id="GO:0008379">
    <property type="term" value="F:thioredoxin peroxidase activity"/>
    <property type="evidence" value="ECO:0007669"/>
    <property type="project" value="TreeGrafter"/>
</dbReference>
<dbReference type="InterPro" id="IPR050217">
    <property type="entry name" value="Peroxiredoxin"/>
</dbReference>
<gene>
    <name evidence="17" type="ORF">IV45_GL000993</name>
</gene>
<evidence type="ECO:0000256" key="15">
    <source>
        <dbReference type="PIRSR" id="PIRSR000239-1"/>
    </source>
</evidence>
<dbReference type="InterPro" id="IPR024706">
    <property type="entry name" value="Peroxiredoxin_AhpC-typ"/>
</dbReference>
<evidence type="ECO:0000256" key="3">
    <source>
        <dbReference type="ARBA" id="ARBA00011654"/>
    </source>
</evidence>
<keyword evidence="8" id="KW-0049">Antioxidant</keyword>
<dbReference type="OrthoDB" id="9812811at2"/>
<dbReference type="FunFam" id="3.40.30.10:FF:000002">
    <property type="entry name" value="Alkyl hydroperoxide reductase C"/>
    <property type="match status" value="1"/>
</dbReference>
<proteinExistence type="inferred from homology"/>
<dbReference type="GO" id="GO:0005829">
    <property type="term" value="C:cytosol"/>
    <property type="evidence" value="ECO:0007669"/>
    <property type="project" value="TreeGrafter"/>
</dbReference>
<dbReference type="InterPro" id="IPR000866">
    <property type="entry name" value="AhpC/TSA"/>
</dbReference>
<dbReference type="PANTHER" id="PTHR10681:SF121">
    <property type="entry name" value="ALKYL HYDROPEROXIDE REDUCTASE C"/>
    <property type="match status" value="1"/>
</dbReference>
<organism evidence="17 18">
    <name type="scientific">Limosilactobacillus secaliphilus</name>
    <dbReference type="NCBI Taxonomy" id="396268"/>
    <lineage>
        <taxon>Bacteria</taxon>
        <taxon>Bacillati</taxon>
        <taxon>Bacillota</taxon>
        <taxon>Bacilli</taxon>
        <taxon>Lactobacillales</taxon>
        <taxon>Lactobacillaceae</taxon>
        <taxon>Limosilactobacillus</taxon>
    </lineage>
</organism>
<dbReference type="Pfam" id="PF10417">
    <property type="entry name" value="1-cysPrx_C"/>
    <property type="match status" value="1"/>
</dbReference>
<comment type="subunit">
    <text evidence="3">Homodimer; disulfide-linked, upon oxidation. 5 homodimers assemble to form a ring-like decamer.</text>
</comment>
<keyword evidence="10" id="KW-1015">Disulfide bond</keyword>
<accession>A0A0R2I074</accession>
<dbReference type="PANTHER" id="PTHR10681">
    <property type="entry name" value="THIOREDOXIN PEROXIDASE"/>
    <property type="match status" value="1"/>
</dbReference>
<dbReference type="RefSeq" id="WP_057742077.1">
    <property type="nucleotide sequence ID" value="NZ_JQBW01000010.1"/>
</dbReference>
<dbReference type="PROSITE" id="PS51352">
    <property type="entry name" value="THIOREDOXIN_2"/>
    <property type="match status" value="1"/>
</dbReference>
<evidence type="ECO:0000256" key="9">
    <source>
        <dbReference type="ARBA" id="ARBA00023002"/>
    </source>
</evidence>
<comment type="subcellular location">
    <subcellularLocation>
        <location evidence="1">Cytoplasm</location>
    </subcellularLocation>
</comment>
<evidence type="ECO:0000256" key="4">
    <source>
        <dbReference type="ARBA" id="ARBA00013021"/>
    </source>
</evidence>